<organism evidence="2 3">
    <name type="scientific">Branchiostoma belcheri</name>
    <name type="common">Amphioxus</name>
    <dbReference type="NCBI Taxonomy" id="7741"/>
    <lineage>
        <taxon>Eukaryota</taxon>
        <taxon>Metazoa</taxon>
        <taxon>Chordata</taxon>
        <taxon>Cephalochordata</taxon>
        <taxon>Leptocardii</taxon>
        <taxon>Amphioxiformes</taxon>
        <taxon>Branchiostomatidae</taxon>
        <taxon>Branchiostoma</taxon>
    </lineage>
</organism>
<dbReference type="GeneID" id="109462527"/>
<protein>
    <submittedName>
        <fullName evidence="3">Collagen alpha-1(I) chain-like</fullName>
    </submittedName>
</protein>
<evidence type="ECO:0000313" key="3">
    <source>
        <dbReference type="RefSeq" id="XP_019614638.1"/>
    </source>
</evidence>
<dbReference type="OrthoDB" id="10037288at2759"/>
<reference evidence="3" key="1">
    <citation type="submission" date="2025-08" db="UniProtKB">
        <authorList>
            <consortium name="RefSeq"/>
        </authorList>
    </citation>
    <scope>IDENTIFICATION</scope>
    <source>
        <tissue evidence="3">Gonad</tissue>
    </source>
</reference>
<feature type="compositionally biased region" description="Pro residues" evidence="1">
    <location>
        <begin position="95"/>
        <end position="112"/>
    </location>
</feature>
<sequence length="138" mass="13677">MPGGQQQSQTSDTAGETPTQQPQTDWRSLADAAANIPNLMYGTRAVSARPHGSPGQKGAMGPPGPPGEKGAIGPAGLPGSPGKTGPIGPVRHGPAWPPGPTGKTGPPGPPGQPRSSFCPTGPPGHSQTFEGPKSLNGK</sequence>
<accession>A0A6P4XRD1</accession>
<gene>
    <name evidence="3" type="primary">LOC109462527</name>
</gene>
<name>A0A6P4XRD1_BRABE</name>
<dbReference type="RefSeq" id="XP_019614638.1">
    <property type="nucleotide sequence ID" value="XM_019759079.1"/>
</dbReference>
<evidence type="ECO:0000256" key="1">
    <source>
        <dbReference type="SAM" id="MobiDB-lite"/>
    </source>
</evidence>
<dbReference type="AlphaFoldDB" id="A0A6P4XRD1"/>
<proteinExistence type="predicted"/>
<dbReference type="Proteomes" id="UP000515135">
    <property type="component" value="Unplaced"/>
</dbReference>
<dbReference type="KEGG" id="bbel:109462527"/>
<keyword evidence="2" id="KW-1185">Reference proteome</keyword>
<feature type="region of interest" description="Disordered" evidence="1">
    <location>
        <begin position="1"/>
        <end position="138"/>
    </location>
</feature>
<evidence type="ECO:0000313" key="2">
    <source>
        <dbReference type="Proteomes" id="UP000515135"/>
    </source>
</evidence>
<feature type="compositionally biased region" description="Polar residues" evidence="1">
    <location>
        <begin position="1"/>
        <end position="26"/>
    </location>
</feature>